<dbReference type="OrthoDB" id="8432393at2"/>
<comment type="caution">
    <text evidence="3">The sequence shown here is derived from an EMBL/GenBank/DDBJ whole genome shotgun (WGS) entry which is preliminary data.</text>
</comment>
<protein>
    <recommendedName>
        <fullName evidence="2">Thaumarchaeal output domain-containing protein</fullName>
    </recommendedName>
</protein>
<dbReference type="Proteomes" id="UP000288058">
    <property type="component" value="Unassembled WGS sequence"/>
</dbReference>
<name>A0A432Z256_9GAMM</name>
<reference evidence="4" key="1">
    <citation type="journal article" date="2018" name="Front. Microbiol.">
        <title>Genome-Based Analysis Reveals the Taxonomy and Diversity of the Family Idiomarinaceae.</title>
        <authorList>
            <person name="Liu Y."/>
            <person name="Lai Q."/>
            <person name="Shao Z."/>
        </authorList>
    </citation>
    <scope>NUCLEOTIDE SEQUENCE [LARGE SCALE GENOMIC DNA]</scope>
    <source>
        <strain evidence="4">R22</strain>
    </source>
</reference>
<keyword evidence="1" id="KW-0175">Coiled coil</keyword>
<dbReference type="EMBL" id="PIQC01000003">
    <property type="protein sequence ID" value="RUO71976.1"/>
    <property type="molecule type" value="Genomic_DNA"/>
</dbReference>
<evidence type="ECO:0000259" key="2">
    <source>
        <dbReference type="Pfam" id="PF18551"/>
    </source>
</evidence>
<keyword evidence="4" id="KW-1185">Reference proteome</keyword>
<evidence type="ECO:0000313" key="4">
    <source>
        <dbReference type="Proteomes" id="UP000288058"/>
    </source>
</evidence>
<organism evidence="3 4">
    <name type="scientific">Idiomarina ramblicola</name>
    <dbReference type="NCBI Taxonomy" id="263724"/>
    <lineage>
        <taxon>Bacteria</taxon>
        <taxon>Pseudomonadati</taxon>
        <taxon>Pseudomonadota</taxon>
        <taxon>Gammaproteobacteria</taxon>
        <taxon>Alteromonadales</taxon>
        <taxon>Idiomarinaceae</taxon>
        <taxon>Idiomarina</taxon>
    </lineage>
</organism>
<evidence type="ECO:0000256" key="1">
    <source>
        <dbReference type="SAM" id="Coils"/>
    </source>
</evidence>
<accession>A0A432Z256</accession>
<evidence type="ECO:0000313" key="3">
    <source>
        <dbReference type="EMBL" id="RUO71976.1"/>
    </source>
</evidence>
<gene>
    <name evidence="3" type="ORF">CWI78_04130</name>
</gene>
<dbReference type="InterPro" id="IPR040572">
    <property type="entry name" value="TackOD1"/>
</dbReference>
<feature type="coiled-coil region" evidence="1">
    <location>
        <begin position="411"/>
        <end position="438"/>
    </location>
</feature>
<dbReference type="AlphaFoldDB" id="A0A432Z256"/>
<feature type="domain" description="Thaumarchaeal output" evidence="2">
    <location>
        <begin position="121"/>
        <end position="303"/>
    </location>
</feature>
<proteinExistence type="predicted"/>
<dbReference type="Pfam" id="PF18551">
    <property type="entry name" value="TackOD1"/>
    <property type="match status" value="1"/>
</dbReference>
<sequence>MQSTANNVKRSDAQLPPPDSFAWIGDYTEEHWHPSFRHYHSAKELIASEHAPELIVFSLDSEEQDIQLNELRKCSVTALSKIFVEHESTLSPFLSNGVWNEDCLDAFEHYRIRTAKVNLTYDDDPKFKLLTYLWLHDELLTPRMQPSKSYLFSYPLLSAFGIELGETERWLAALVENDWINKDTLTNRVRYCASCQSGHLNYVDVCPKCESIDTKVQSSLHCFNCGHVGNQEAFKTRSSLTCPNCLTKLRHIGTDYDRPIETSKCQSCEHLFSESLVVAECLHCHVHNPLDKLQIRNVYHYSLSVFGGALVRRGMSHFTLMPSVGDQMSYSQFYWLLEWLNKLAKRHNMHHTVISLQALNLAEFLKDKGEVEGMIRLDAIQERLKSVTRMTDACCNDSEGGLLMLFPVTELKQLSAVIKKLENVKSQQHDQLLQLELKVLELPDDIGSNVEEWLIDRLNQVKANVL</sequence>